<dbReference type="Proteomes" id="UP000078476">
    <property type="component" value="Unassembled WGS sequence"/>
</dbReference>
<feature type="transmembrane region" description="Helical" evidence="1">
    <location>
        <begin position="73"/>
        <end position="93"/>
    </location>
</feature>
<gene>
    <name evidence="2" type="ORF">A1359_10930</name>
</gene>
<dbReference type="PIRSF" id="PIRSF019883">
    <property type="entry name" value="UCP019883"/>
    <property type="match status" value="1"/>
</dbReference>
<sequence>MAATSVYGVLLAVAFIAANLPWLSERFVLVVRLNKTAGWRWMEWLVCYGLVGLLAMALENKLTGGLHGQQWEFYVATLCLFTVFALPGFIYHYDLKKLLKA</sequence>
<evidence type="ECO:0008006" key="4">
    <source>
        <dbReference type="Google" id="ProtNLM"/>
    </source>
</evidence>
<evidence type="ECO:0000313" key="3">
    <source>
        <dbReference type="Proteomes" id="UP000078476"/>
    </source>
</evidence>
<feature type="transmembrane region" description="Helical" evidence="1">
    <location>
        <begin position="6"/>
        <end position="29"/>
    </location>
</feature>
<reference evidence="2 3" key="1">
    <citation type="submission" date="2016-03" db="EMBL/GenBank/DDBJ databases">
        <authorList>
            <person name="Ploux O."/>
        </authorList>
    </citation>
    <scope>NUCLEOTIDE SEQUENCE [LARGE SCALE GENOMIC DNA]</scope>
    <source>
        <strain evidence="2 3">R-45370</strain>
    </source>
</reference>
<evidence type="ECO:0000256" key="1">
    <source>
        <dbReference type="SAM" id="Phobius"/>
    </source>
</evidence>
<dbReference type="OrthoDB" id="5785537at2"/>
<accession>A0A177NAV5</accession>
<keyword evidence="3" id="KW-1185">Reference proteome</keyword>
<comment type="caution">
    <text evidence="2">The sequence shown here is derived from an EMBL/GenBank/DDBJ whole genome shotgun (WGS) entry which is preliminary data.</text>
</comment>
<dbReference type="Pfam" id="PF10993">
    <property type="entry name" value="DUF2818"/>
    <property type="match status" value="1"/>
</dbReference>
<name>A0A177NAV5_9GAMM</name>
<dbReference type="STRING" id="980561.A1359_10930"/>
<proteinExistence type="predicted"/>
<evidence type="ECO:0000313" key="2">
    <source>
        <dbReference type="EMBL" id="OAI14329.1"/>
    </source>
</evidence>
<keyword evidence="1" id="KW-0472">Membrane</keyword>
<dbReference type="EMBL" id="LUUI01000111">
    <property type="protein sequence ID" value="OAI14329.1"/>
    <property type="molecule type" value="Genomic_DNA"/>
</dbReference>
<feature type="transmembrane region" description="Helical" evidence="1">
    <location>
        <begin position="41"/>
        <end position="58"/>
    </location>
</feature>
<keyword evidence="1" id="KW-0812">Transmembrane</keyword>
<keyword evidence="1" id="KW-1133">Transmembrane helix</keyword>
<dbReference type="AlphaFoldDB" id="A0A177NAV5"/>
<dbReference type="RefSeq" id="WP_066983247.1">
    <property type="nucleotide sequence ID" value="NZ_LUUI01000111.1"/>
</dbReference>
<organism evidence="2 3">
    <name type="scientific">Methylomonas lenta</name>
    <dbReference type="NCBI Taxonomy" id="980561"/>
    <lineage>
        <taxon>Bacteria</taxon>
        <taxon>Pseudomonadati</taxon>
        <taxon>Pseudomonadota</taxon>
        <taxon>Gammaproteobacteria</taxon>
        <taxon>Methylococcales</taxon>
        <taxon>Methylococcaceae</taxon>
        <taxon>Methylomonas</taxon>
    </lineage>
</organism>
<dbReference type="InterPro" id="IPR016768">
    <property type="entry name" value="UCP019883"/>
</dbReference>
<protein>
    <recommendedName>
        <fullName evidence="4">DUF2818 domain-containing protein</fullName>
    </recommendedName>
</protein>